<organism evidence="1 2">
    <name type="scientific">Ambispora gerdemannii</name>
    <dbReference type="NCBI Taxonomy" id="144530"/>
    <lineage>
        <taxon>Eukaryota</taxon>
        <taxon>Fungi</taxon>
        <taxon>Fungi incertae sedis</taxon>
        <taxon>Mucoromycota</taxon>
        <taxon>Glomeromycotina</taxon>
        <taxon>Glomeromycetes</taxon>
        <taxon>Archaeosporales</taxon>
        <taxon>Ambisporaceae</taxon>
        <taxon>Ambispora</taxon>
    </lineage>
</organism>
<gene>
    <name evidence="1" type="ORF">AGERDE_LOCUS125</name>
</gene>
<dbReference type="InterPro" id="IPR052980">
    <property type="entry name" value="Crinkler_effector"/>
</dbReference>
<accession>A0A9N8YI62</accession>
<name>A0A9N8YI62_9GLOM</name>
<proteinExistence type="predicted"/>
<sequence>MVVREGVYLLGDASLGSNIFVRQCYRDFAKVIFADDNVRSWCIAGNPGVGKSLHATTNCDLATISVGSYLILRWKRVNLFTLRKIQTINWCTKVPALPEEIEQEKYAEDDESKEDRETYFREDLRRFLTVNEGEGSLSTLRGHIFETIAHANGGTFQVWPLNEILKMNSSLIAAPTLVFSDNTQIQAGKYCRPQQKQYESIDSLISPDTLFQVANDQIRLYFVIPLDSFIQFKCQPYLRADGHVAKRVQPWIKHRVKQYSLKVDLNLEKVLLSAQ</sequence>
<comment type="caution">
    <text evidence="1">The sequence shown here is derived from an EMBL/GenBank/DDBJ whole genome shotgun (WGS) entry which is preliminary data.</text>
</comment>
<reference evidence="1" key="1">
    <citation type="submission" date="2021-06" db="EMBL/GenBank/DDBJ databases">
        <authorList>
            <person name="Kallberg Y."/>
            <person name="Tangrot J."/>
            <person name="Rosling A."/>
        </authorList>
    </citation>
    <scope>NUCLEOTIDE SEQUENCE</scope>
    <source>
        <strain evidence="1">MT106</strain>
    </source>
</reference>
<evidence type="ECO:0000313" key="2">
    <source>
        <dbReference type="Proteomes" id="UP000789831"/>
    </source>
</evidence>
<dbReference type="PANTHER" id="PTHR33129:SF1">
    <property type="entry name" value="ATP-BINDING PROTEIN"/>
    <property type="match status" value="1"/>
</dbReference>
<dbReference type="AlphaFoldDB" id="A0A9N8YI62"/>
<dbReference type="Proteomes" id="UP000789831">
    <property type="component" value="Unassembled WGS sequence"/>
</dbReference>
<protein>
    <submittedName>
        <fullName evidence="1">8121_t:CDS:1</fullName>
    </submittedName>
</protein>
<dbReference type="EMBL" id="CAJVPL010000005">
    <property type="protein sequence ID" value="CAG8433408.1"/>
    <property type="molecule type" value="Genomic_DNA"/>
</dbReference>
<dbReference type="OrthoDB" id="2153037at2759"/>
<evidence type="ECO:0000313" key="1">
    <source>
        <dbReference type="EMBL" id="CAG8433408.1"/>
    </source>
</evidence>
<dbReference type="PANTHER" id="PTHR33129">
    <property type="entry name" value="PROTEIN KINASE DOMAIN-CONTAINING PROTEIN-RELATED"/>
    <property type="match status" value="1"/>
</dbReference>
<keyword evidence="2" id="KW-1185">Reference proteome</keyword>